<dbReference type="EMBL" id="BMOY01000033">
    <property type="protein sequence ID" value="GGJ10666.1"/>
    <property type="molecule type" value="Genomic_DNA"/>
</dbReference>
<comment type="similarity">
    <text evidence="1">Belongs to the peptidase M20 family.</text>
</comment>
<feature type="binding site" evidence="4">
    <location>
        <position position="305"/>
    </location>
    <ligand>
        <name>allantoate</name>
        <dbReference type="ChEBI" id="CHEBI:17536"/>
    </ligand>
</feature>
<feature type="binding site" evidence="3">
    <location>
        <position position="399"/>
    </location>
    <ligand>
        <name>Zn(2+)</name>
        <dbReference type="ChEBI" id="CHEBI:29105"/>
        <label>2</label>
    </ligand>
</feature>
<dbReference type="Pfam" id="PF01546">
    <property type="entry name" value="Peptidase_M20"/>
    <property type="match status" value="1"/>
</dbReference>
<dbReference type="SUPFAM" id="SSF53187">
    <property type="entry name" value="Zn-dependent exopeptidases"/>
    <property type="match status" value="1"/>
</dbReference>
<feature type="binding site" evidence="3">
    <location>
        <position position="107"/>
    </location>
    <ligand>
        <name>Zn(2+)</name>
        <dbReference type="ChEBI" id="CHEBI:29105"/>
        <label>2</label>
    </ligand>
</feature>
<reference evidence="5" key="2">
    <citation type="submission" date="2020-09" db="EMBL/GenBank/DDBJ databases">
        <authorList>
            <person name="Sun Q."/>
            <person name="Ohkuma M."/>
        </authorList>
    </citation>
    <scope>NUCLEOTIDE SEQUENCE</scope>
    <source>
        <strain evidence="5">JCM 18487</strain>
    </source>
</reference>
<organism evidence="5 6">
    <name type="scientific">Alicyclobacillus cellulosilyticus</name>
    <dbReference type="NCBI Taxonomy" id="1003997"/>
    <lineage>
        <taxon>Bacteria</taxon>
        <taxon>Bacillati</taxon>
        <taxon>Bacillota</taxon>
        <taxon>Bacilli</taxon>
        <taxon>Bacillales</taxon>
        <taxon>Alicyclobacillaceae</taxon>
        <taxon>Alicyclobacillus</taxon>
    </lineage>
</organism>
<evidence type="ECO:0000256" key="4">
    <source>
        <dbReference type="PIRSR" id="PIRSR001235-2"/>
    </source>
</evidence>
<feature type="binding site" evidence="3">
    <location>
        <position position="207"/>
    </location>
    <ligand>
        <name>Zn(2+)</name>
        <dbReference type="ChEBI" id="CHEBI:29105"/>
        <label>1</label>
    </ligand>
</feature>
<feature type="binding site" evidence="3">
    <location>
        <position position="96"/>
    </location>
    <ligand>
        <name>Zn(2+)</name>
        <dbReference type="ChEBI" id="CHEBI:29105"/>
        <label>1</label>
    </ligand>
</feature>
<name>A0A917KEN9_9BACL</name>
<keyword evidence="3" id="KW-0479">Metal-binding</keyword>
<dbReference type="PANTHER" id="PTHR32494">
    <property type="entry name" value="ALLANTOATE DEIMINASE-RELATED"/>
    <property type="match status" value="1"/>
</dbReference>
<dbReference type="PIRSF" id="PIRSF001235">
    <property type="entry name" value="Amidase_carbamoylase"/>
    <property type="match status" value="1"/>
</dbReference>
<feature type="binding site" evidence="4">
    <location>
        <position position="292"/>
    </location>
    <ligand>
        <name>allantoate</name>
        <dbReference type="ChEBI" id="CHEBI:17536"/>
    </ligand>
</feature>
<protein>
    <submittedName>
        <fullName evidence="5">Zn-dependent hydrolase</fullName>
    </submittedName>
</protein>
<reference evidence="5" key="1">
    <citation type="journal article" date="2014" name="Int. J. Syst. Evol. Microbiol.">
        <title>Complete genome sequence of Corynebacterium casei LMG S-19264T (=DSM 44701T), isolated from a smear-ripened cheese.</title>
        <authorList>
            <consortium name="US DOE Joint Genome Institute (JGI-PGF)"/>
            <person name="Walter F."/>
            <person name="Albersmeier A."/>
            <person name="Kalinowski J."/>
            <person name="Ruckert C."/>
        </authorList>
    </citation>
    <scope>NUCLEOTIDE SEQUENCE</scope>
    <source>
        <strain evidence="5">JCM 18487</strain>
    </source>
</reference>
<dbReference type="GO" id="GO:0046872">
    <property type="term" value="F:metal ion binding"/>
    <property type="evidence" value="ECO:0007669"/>
    <property type="project" value="UniProtKB-KW"/>
</dbReference>
<dbReference type="Proteomes" id="UP000637695">
    <property type="component" value="Unassembled WGS sequence"/>
</dbReference>
<dbReference type="PANTHER" id="PTHR32494:SF5">
    <property type="entry name" value="ALLANTOATE AMIDOHYDROLASE"/>
    <property type="match status" value="1"/>
</dbReference>
<dbReference type="InterPro" id="IPR002933">
    <property type="entry name" value="Peptidase_M20"/>
</dbReference>
<dbReference type="AlphaFoldDB" id="A0A917KEN9"/>
<evidence type="ECO:0000256" key="1">
    <source>
        <dbReference type="ARBA" id="ARBA00006153"/>
    </source>
</evidence>
<comment type="caution">
    <text evidence="5">The sequence shown here is derived from an EMBL/GenBank/DDBJ whole genome shotgun (WGS) entry which is preliminary data.</text>
</comment>
<feature type="binding site" evidence="4">
    <location>
        <position position="232"/>
    </location>
    <ligand>
        <name>allantoate</name>
        <dbReference type="ChEBI" id="CHEBI:17536"/>
    </ligand>
</feature>
<comment type="cofactor">
    <cofactor evidence="3">
        <name>Zn(2+)</name>
        <dbReference type="ChEBI" id="CHEBI:29105"/>
    </cofactor>
    <text evidence="3">Binds 2 Zn(2+) ions per subunit.</text>
</comment>
<evidence type="ECO:0000313" key="5">
    <source>
        <dbReference type="EMBL" id="GGJ10666.1"/>
    </source>
</evidence>
<dbReference type="NCBIfam" id="NF006771">
    <property type="entry name" value="PRK09290.1-5"/>
    <property type="match status" value="1"/>
</dbReference>
<evidence type="ECO:0000256" key="3">
    <source>
        <dbReference type="PIRSR" id="PIRSR001235-1"/>
    </source>
</evidence>
<evidence type="ECO:0000313" key="6">
    <source>
        <dbReference type="Proteomes" id="UP000637695"/>
    </source>
</evidence>
<dbReference type="Gene3D" id="3.30.70.360">
    <property type="match status" value="1"/>
</dbReference>
<feature type="binding site" evidence="3">
    <location>
        <position position="107"/>
    </location>
    <ligand>
        <name>Zn(2+)</name>
        <dbReference type="ChEBI" id="CHEBI:29105"/>
        <label>1</label>
    </ligand>
</feature>
<evidence type="ECO:0000256" key="2">
    <source>
        <dbReference type="ARBA" id="ARBA00022801"/>
    </source>
</evidence>
<dbReference type="SUPFAM" id="SSF55031">
    <property type="entry name" value="Bacterial exopeptidase dimerisation domain"/>
    <property type="match status" value="1"/>
</dbReference>
<keyword evidence="6" id="KW-1185">Reference proteome</keyword>
<gene>
    <name evidence="5" type="ORF">GCM10010885_19860</name>
</gene>
<dbReference type="NCBIfam" id="TIGR01879">
    <property type="entry name" value="hydantase"/>
    <property type="match status" value="1"/>
</dbReference>
<dbReference type="InterPro" id="IPR010158">
    <property type="entry name" value="Amidase_Cbmase"/>
</dbReference>
<accession>A0A917KEN9</accession>
<dbReference type="Gene3D" id="3.40.630.10">
    <property type="entry name" value="Zn peptidases"/>
    <property type="match status" value="1"/>
</dbReference>
<proteinExistence type="inferred from homology"/>
<dbReference type="CDD" id="cd03884">
    <property type="entry name" value="M20_bAS"/>
    <property type="match status" value="1"/>
</dbReference>
<sequence>MHMGLDNVDIAASSLADANFGREAQALLNWLAAFGADHDGGVTRPVYSKAWRAAQTALCEKMKAYGMEPRFDRVGNLFGRVTGRLHPRRRVVTGSHIDTVERGGRYDGALGIVAGMLAVHYLTSRFGPPRLTMEVVSFCEEEGSRFPLGFWGSTYVARSQTDDFSLTIPDVQDAAGTRLLDAMRQMGLPSHADDSDRDEIAAFVELHVEQGMRLEEAQCPIGIVEQIVGQRRYLVDVRGESNHAGTTPMDRRRDPMHGAASMIRCALELARRRQDGIVATVGRLQVAPNVSNVIPERIRFTLDVRHWDEAILDAYCEEVLEAFRRIAAQHRLAVSHALWLDQRPVAMHRRIIQHIESACRAQQADYLFMPSWAGHDAQIMAQHVPTGLIFVPSRHGISHSPEEYTNPADLDVGVRVLAATLYRLAYCEEEP</sequence>
<feature type="binding site" evidence="3">
    <location>
        <position position="142"/>
    </location>
    <ligand>
        <name>Zn(2+)</name>
        <dbReference type="ChEBI" id="CHEBI:29105"/>
        <label>2</label>
    </ligand>
</feature>
<keyword evidence="2 5" id="KW-0378">Hydrolase</keyword>
<dbReference type="InterPro" id="IPR036264">
    <property type="entry name" value="Bact_exopeptidase_dim_dom"/>
</dbReference>
<keyword evidence="3" id="KW-0862">Zinc</keyword>
<dbReference type="GO" id="GO:0016813">
    <property type="term" value="F:hydrolase activity, acting on carbon-nitrogen (but not peptide) bonds, in linear amidines"/>
    <property type="evidence" value="ECO:0007669"/>
    <property type="project" value="InterPro"/>
</dbReference>